<comment type="caution">
    <text evidence="2">The sequence shown here is derived from an EMBL/GenBank/DDBJ whole genome shotgun (WGS) entry which is preliminary data.</text>
</comment>
<reference evidence="2 3" key="1">
    <citation type="journal article" date="2012" name="BMC Genomics">
        <title>Tools to kill: Genome of one of the most destructive plant pathogenic fungi Macrophomina phaseolina.</title>
        <authorList>
            <person name="Islam M.S."/>
            <person name="Haque M.S."/>
            <person name="Islam M.M."/>
            <person name="Emdad E.M."/>
            <person name="Halim A."/>
            <person name="Hossen Q.M.M."/>
            <person name="Hossain M.Z."/>
            <person name="Ahmed B."/>
            <person name="Rahim S."/>
            <person name="Rahman M.S."/>
            <person name="Alam M.M."/>
            <person name="Hou S."/>
            <person name="Wan X."/>
            <person name="Saito J.A."/>
            <person name="Alam M."/>
        </authorList>
    </citation>
    <scope>NUCLEOTIDE SEQUENCE [LARGE SCALE GENOMIC DNA]</scope>
    <source>
        <strain evidence="2 3">MS6</strain>
    </source>
</reference>
<gene>
    <name evidence="2" type="ORF">MPH_02786</name>
</gene>
<name>K2RZ00_MACPH</name>
<feature type="compositionally biased region" description="Polar residues" evidence="1">
    <location>
        <begin position="83"/>
        <end position="100"/>
    </location>
</feature>
<dbReference type="AlphaFoldDB" id="K2RZ00"/>
<evidence type="ECO:0000313" key="2">
    <source>
        <dbReference type="EMBL" id="EKG19958.1"/>
    </source>
</evidence>
<evidence type="ECO:0000256" key="1">
    <source>
        <dbReference type="SAM" id="MobiDB-lite"/>
    </source>
</evidence>
<dbReference type="InParanoid" id="K2RZ00"/>
<feature type="region of interest" description="Disordered" evidence="1">
    <location>
        <begin position="83"/>
        <end position="124"/>
    </location>
</feature>
<dbReference type="HOGENOM" id="CLU_1661091_0_0_1"/>
<evidence type="ECO:0000313" key="3">
    <source>
        <dbReference type="Proteomes" id="UP000007129"/>
    </source>
</evidence>
<dbReference type="VEuPathDB" id="FungiDB:MPH_02786"/>
<dbReference type="Proteomes" id="UP000007129">
    <property type="component" value="Unassembled WGS sequence"/>
</dbReference>
<proteinExistence type="predicted"/>
<sequence>MLSLSYAAAPSGDGSTMMQLSKQDYEYFYMRVRQLEESARLSRITTTPSGLARGLRYFFWWCESRKMPCCMALERVDSVRYSSQEQESTSRHSIQATSSGGEPCPRILAAPSRDGSRHDRQAAAAVPRYVERDCRRYLSSAVAAGGSEFSVTENRKNIH</sequence>
<protein>
    <submittedName>
        <fullName evidence="2">Uncharacterized protein</fullName>
    </submittedName>
</protein>
<accession>K2RZ00</accession>
<dbReference type="EMBL" id="AHHD01000101">
    <property type="protein sequence ID" value="EKG19958.1"/>
    <property type="molecule type" value="Genomic_DNA"/>
</dbReference>
<organism evidence="2 3">
    <name type="scientific">Macrophomina phaseolina (strain MS6)</name>
    <name type="common">Charcoal rot fungus</name>
    <dbReference type="NCBI Taxonomy" id="1126212"/>
    <lineage>
        <taxon>Eukaryota</taxon>
        <taxon>Fungi</taxon>
        <taxon>Dikarya</taxon>
        <taxon>Ascomycota</taxon>
        <taxon>Pezizomycotina</taxon>
        <taxon>Dothideomycetes</taxon>
        <taxon>Dothideomycetes incertae sedis</taxon>
        <taxon>Botryosphaeriales</taxon>
        <taxon>Botryosphaeriaceae</taxon>
        <taxon>Macrophomina</taxon>
    </lineage>
</organism>